<dbReference type="CDD" id="cd02869">
    <property type="entry name" value="PseudoU_synth_RluA_like"/>
    <property type="match status" value="1"/>
</dbReference>
<name>A0AAE3M8X3_9BACT</name>
<dbReference type="InterPro" id="IPR050188">
    <property type="entry name" value="RluA_PseudoU_synthase"/>
</dbReference>
<evidence type="ECO:0000256" key="1">
    <source>
        <dbReference type="ARBA" id="ARBA00010876"/>
    </source>
</evidence>
<gene>
    <name evidence="4" type="ORF">OM075_21935</name>
</gene>
<dbReference type="Gene3D" id="3.30.2350.10">
    <property type="entry name" value="Pseudouridine synthase"/>
    <property type="match status" value="1"/>
</dbReference>
<dbReference type="AlphaFoldDB" id="A0AAE3M8X3"/>
<dbReference type="GO" id="GO:0003723">
    <property type="term" value="F:RNA binding"/>
    <property type="evidence" value="ECO:0007669"/>
    <property type="project" value="InterPro"/>
</dbReference>
<organism evidence="4 5">
    <name type="scientific">Plebeiibacterium sediminum</name>
    <dbReference type="NCBI Taxonomy" id="2992112"/>
    <lineage>
        <taxon>Bacteria</taxon>
        <taxon>Pseudomonadati</taxon>
        <taxon>Bacteroidota</taxon>
        <taxon>Bacteroidia</taxon>
        <taxon>Marinilabiliales</taxon>
        <taxon>Marinilabiliaceae</taxon>
        <taxon>Plebeiibacterium</taxon>
    </lineage>
</organism>
<dbReference type="GO" id="GO:0009982">
    <property type="term" value="F:pseudouridine synthase activity"/>
    <property type="evidence" value="ECO:0007669"/>
    <property type="project" value="InterPro"/>
</dbReference>
<reference evidence="4" key="1">
    <citation type="submission" date="2022-10" db="EMBL/GenBank/DDBJ databases">
        <authorList>
            <person name="Yu W.X."/>
        </authorList>
    </citation>
    <scope>NUCLEOTIDE SEQUENCE</scope>
    <source>
        <strain evidence="4">AAT</strain>
    </source>
</reference>
<feature type="domain" description="Pseudouridine synthase RsuA/RluA-like" evidence="3">
    <location>
        <begin position="19"/>
        <end position="169"/>
    </location>
</feature>
<proteinExistence type="inferred from homology"/>
<dbReference type="Proteomes" id="UP001209229">
    <property type="component" value="Unassembled WGS sequence"/>
</dbReference>
<protein>
    <submittedName>
        <fullName evidence="4">RluA family pseudouridine synthase</fullName>
    </submittedName>
</protein>
<sequence>MAKKHQLKGLEIIYEDREIIVINKESGLLTIATPKEKFNTAHFILNEYVKKGNPRSKERVYIVHRLDKDTSGLLVFAKSEKSKLYLQRNWADFNKKYVTIVNGRLPEKTGIIESYLLENSACKVYTTQNNLKGKYAKTGYTVLKEVSKYSLLEIQLYTGRKNQIRVHLSDFGYPILGDRVYGNNGKDFKRLALHSFELMLIHPHSKKEMVFQSPIPQCFNLIFKDISGKTS</sequence>
<comment type="caution">
    <text evidence="4">The sequence shown here is derived from an EMBL/GenBank/DDBJ whole genome shotgun (WGS) entry which is preliminary data.</text>
</comment>
<dbReference type="Pfam" id="PF00849">
    <property type="entry name" value="PseudoU_synth_2"/>
    <property type="match status" value="1"/>
</dbReference>
<evidence type="ECO:0000313" key="4">
    <source>
        <dbReference type="EMBL" id="MCW3789142.1"/>
    </source>
</evidence>
<evidence type="ECO:0000256" key="2">
    <source>
        <dbReference type="ARBA" id="ARBA00023235"/>
    </source>
</evidence>
<accession>A0AAE3M8X3</accession>
<evidence type="ECO:0000259" key="3">
    <source>
        <dbReference type="Pfam" id="PF00849"/>
    </source>
</evidence>
<dbReference type="PANTHER" id="PTHR21600:SF44">
    <property type="entry name" value="RIBOSOMAL LARGE SUBUNIT PSEUDOURIDINE SYNTHASE D"/>
    <property type="match status" value="1"/>
</dbReference>
<dbReference type="EMBL" id="JAPDPJ010000084">
    <property type="protein sequence ID" value="MCW3789142.1"/>
    <property type="molecule type" value="Genomic_DNA"/>
</dbReference>
<dbReference type="InterPro" id="IPR006145">
    <property type="entry name" value="PsdUridine_synth_RsuA/RluA"/>
</dbReference>
<dbReference type="PROSITE" id="PS01129">
    <property type="entry name" value="PSI_RLU"/>
    <property type="match status" value="1"/>
</dbReference>
<dbReference type="InterPro" id="IPR006224">
    <property type="entry name" value="PsdUridine_synth_RluA-like_CS"/>
</dbReference>
<dbReference type="GO" id="GO:0140098">
    <property type="term" value="F:catalytic activity, acting on RNA"/>
    <property type="evidence" value="ECO:0007669"/>
    <property type="project" value="UniProtKB-ARBA"/>
</dbReference>
<dbReference type="GO" id="GO:0000455">
    <property type="term" value="P:enzyme-directed rRNA pseudouridine synthesis"/>
    <property type="evidence" value="ECO:0007669"/>
    <property type="project" value="TreeGrafter"/>
</dbReference>
<comment type="similarity">
    <text evidence="1">Belongs to the pseudouridine synthase RluA family.</text>
</comment>
<dbReference type="PANTHER" id="PTHR21600">
    <property type="entry name" value="MITOCHONDRIAL RNA PSEUDOURIDINE SYNTHASE"/>
    <property type="match status" value="1"/>
</dbReference>
<keyword evidence="2" id="KW-0413">Isomerase</keyword>
<keyword evidence="5" id="KW-1185">Reference proteome</keyword>
<dbReference type="SUPFAM" id="SSF55120">
    <property type="entry name" value="Pseudouridine synthase"/>
    <property type="match status" value="1"/>
</dbReference>
<dbReference type="RefSeq" id="WP_301192699.1">
    <property type="nucleotide sequence ID" value="NZ_JAPDPJ010000084.1"/>
</dbReference>
<dbReference type="InterPro" id="IPR020103">
    <property type="entry name" value="PsdUridine_synth_cat_dom_sf"/>
</dbReference>
<evidence type="ECO:0000313" key="5">
    <source>
        <dbReference type="Proteomes" id="UP001209229"/>
    </source>
</evidence>